<accession>A0A1I4BXU8</accession>
<dbReference type="RefSeq" id="WP_208860435.1">
    <property type="nucleotide sequence ID" value="NZ_FOSK01000008.1"/>
</dbReference>
<evidence type="ECO:0000313" key="2">
    <source>
        <dbReference type="Proteomes" id="UP000199598"/>
    </source>
</evidence>
<protein>
    <submittedName>
        <fullName evidence="1">Tir chaperone protein (CesT) family protein</fullName>
    </submittedName>
</protein>
<dbReference type="EMBL" id="FOSK01000008">
    <property type="protein sequence ID" value="SFK72761.1"/>
    <property type="molecule type" value="Genomic_DNA"/>
</dbReference>
<dbReference type="Pfam" id="PF05932">
    <property type="entry name" value="CesT"/>
    <property type="match status" value="1"/>
</dbReference>
<evidence type="ECO:0000313" key="1">
    <source>
        <dbReference type="EMBL" id="SFK72761.1"/>
    </source>
</evidence>
<gene>
    <name evidence="1" type="ORF">SAMN04488518_108189</name>
</gene>
<dbReference type="InterPro" id="IPR010261">
    <property type="entry name" value="Tir_chaperone"/>
</dbReference>
<organism evidence="1 2">
    <name type="scientific">Pseudovibrio ascidiaceicola</name>
    <dbReference type="NCBI Taxonomy" id="285279"/>
    <lineage>
        <taxon>Bacteria</taxon>
        <taxon>Pseudomonadati</taxon>
        <taxon>Pseudomonadota</taxon>
        <taxon>Alphaproteobacteria</taxon>
        <taxon>Hyphomicrobiales</taxon>
        <taxon>Stappiaceae</taxon>
        <taxon>Pseudovibrio</taxon>
    </lineage>
</organism>
<reference evidence="1 2" key="1">
    <citation type="submission" date="2016-10" db="EMBL/GenBank/DDBJ databases">
        <authorList>
            <person name="Varghese N."/>
            <person name="Submissions S."/>
        </authorList>
    </citation>
    <scope>NUCLEOTIDE SEQUENCE [LARGE SCALE GENOMIC DNA]</scope>
    <source>
        <strain evidence="1 2">DSM 16392</strain>
    </source>
</reference>
<dbReference type="Proteomes" id="UP000199598">
    <property type="component" value="Unassembled WGS sequence"/>
</dbReference>
<proteinExistence type="predicted"/>
<name>A0A1I4BXU8_9HYPH</name>
<sequence length="149" mass="16704">MHERRAHYDQLMTAFARRLGMTTQPDTGLFLIEEANGSRWSVELNESSDLIYISTSLLLAEDKNTLKAALELNQDVDLLRGAFLGLSQSGDLQLNAQATLRFTDDLALENTLVNLMQIREQVCARLSETKSTQTSKAVEPDWSTTSIRL</sequence>
<comment type="caution">
    <text evidence="1">The sequence shown here is derived from an EMBL/GenBank/DDBJ whole genome shotgun (WGS) entry which is preliminary data.</text>
</comment>
<dbReference type="CDD" id="cd17024">
    <property type="entry name" value="T3SC_IA_DspF-like"/>
    <property type="match status" value="1"/>
</dbReference>
<dbReference type="Gene3D" id="3.30.1460.10">
    <property type="match status" value="1"/>
</dbReference>
<keyword evidence="2" id="KW-1185">Reference proteome</keyword>
<dbReference type="SUPFAM" id="SSF69635">
    <property type="entry name" value="Type III secretory system chaperone-like"/>
    <property type="match status" value="1"/>
</dbReference>